<feature type="non-terminal residue" evidence="1">
    <location>
        <position position="1"/>
    </location>
</feature>
<dbReference type="InterPro" id="IPR040415">
    <property type="entry name" value="SETD9"/>
</dbReference>
<dbReference type="PANTHER" id="PTHR33524">
    <property type="entry name" value="C5ORF35"/>
    <property type="match status" value="1"/>
</dbReference>
<dbReference type="EMBL" id="QEAP01000756">
    <property type="protein sequence ID" value="TPX57824.1"/>
    <property type="molecule type" value="Genomic_DNA"/>
</dbReference>
<dbReference type="AlphaFoldDB" id="A0A507E1W8"/>
<gene>
    <name evidence="1" type="ORF">CcCBS67573_g09209</name>
</gene>
<accession>A0A507E1W8</accession>
<evidence type="ECO:0000313" key="2">
    <source>
        <dbReference type="Proteomes" id="UP000320333"/>
    </source>
</evidence>
<dbReference type="OrthoDB" id="442460at2759"/>
<keyword evidence="2" id="KW-1185">Reference proteome</keyword>
<evidence type="ECO:0000313" key="1">
    <source>
        <dbReference type="EMBL" id="TPX57824.1"/>
    </source>
</evidence>
<comment type="caution">
    <text evidence="1">The sequence shown here is derived from an EMBL/GenBank/DDBJ whole genome shotgun (WGS) entry which is preliminary data.</text>
</comment>
<dbReference type="Proteomes" id="UP000320333">
    <property type="component" value="Unassembled WGS sequence"/>
</dbReference>
<sequence>LGNLLNKQREYFVSFDEKELSKPFNFHAPSLKPFLNLRETFFKNRANGLTVTDLGSGVTTLGASLLLVVEGATTTSDAEGVRLGVAFTEGLGTLCLMEAWGLDLEVDESGNWEGSPRNMTVSRSLMLSVPPSSVRPVRFEVFGFDAAMADSMRMRGGGDMLVHIPFYFRKIWRYSPCIQLGSRSYAPVLRSKFSSKNLMQFWSRFSLAQRWRAWTAPNTGEPQFNGISSNEIVRQICDISKRSLPSNNAANGATTTMNLPFALSIQSSRIKNAGFGVFVRPLATATFPHVIKQGTIVALYPGVVYSPADPVFFPSISNHYVLQRMDSSTIYGKHSGLSKYMFKSIWKRELAWNRITYDRGWLDLRKQGDCLSWSVGQLINNALNSATDANVVYNEFTLDLSFPAEYRAFIPNVPYAPEEADIHGIALVTTQDLVFEKMDQQVELLASYQSVHHGG</sequence>
<dbReference type="PANTHER" id="PTHR33524:SF2">
    <property type="entry name" value="SET DOMAIN-CONTAINING PROTEIN 9"/>
    <property type="match status" value="1"/>
</dbReference>
<reference evidence="1 2" key="1">
    <citation type="journal article" date="2019" name="Sci. Rep.">
        <title>Comparative genomics of chytrid fungi reveal insights into the obligate biotrophic and pathogenic lifestyle of Synchytrium endobioticum.</title>
        <authorList>
            <person name="van de Vossenberg B.T.L.H."/>
            <person name="Warris S."/>
            <person name="Nguyen H.D.T."/>
            <person name="van Gent-Pelzer M.P.E."/>
            <person name="Joly D.L."/>
            <person name="van de Geest H.C."/>
            <person name="Bonants P.J.M."/>
            <person name="Smith D.S."/>
            <person name="Levesque C.A."/>
            <person name="van der Lee T.A.J."/>
        </authorList>
    </citation>
    <scope>NUCLEOTIDE SEQUENCE [LARGE SCALE GENOMIC DNA]</scope>
    <source>
        <strain evidence="1 2">CBS 675.73</strain>
    </source>
</reference>
<protein>
    <submittedName>
        <fullName evidence="1">Uncharacterized protein</fullName>
    </submittedName>
</protein>
<organism evidence="1 2">
    <name type="scientific">Chytriomyces confervae</name>
    <dbReference type="NCBI Taxonomy" id="246404"/>
    <lineage>
        <taxon>Eukaryota</taxon>
        <taxon>Fungi</taxon>
        <taxon>Fungi incertae sedis</taxon>
        <taxon>Chytridiomycota</taxon>
        <taxon>Chytridiomycota incertae sedis</taxon>
        <taxon>Chytridiomycetes</taxon>
        <taxon>Chytridiales</taxon>
        <taxon>Chytriomycetaceae</taxon>
        <taxon>Chytriomyces</taxon>
    </lineage>
</organism>
<name>A0A507E1W8_9FUNG</name>
<proteinExistence type="predicted"/>